<accession>A0A174P065</accession>
<gene>
    <name evidence="1" type="ORF">ERS852560_00189</name>
</gene>
<dbReference type="AlphaFoldDB" id="A0A174P065"/>
<reference evidence="1 2" key="1">
    <citation type="submission" date="2015-09" db="EMBL/GenBank/DDBJ databases">
        <authorList>
            <consortium name="Pathogen Informatics"/>
        </authorList>
    </citation>
    <scope>NUCLEOTIDE SEQUENCE [LARGE SCALE GENOMIC DNA]</scope>
    <source>
        <strain evidence="1 2">2789STDY5834948</strain>
    </source>
</reference>
<dbReference type="Proteomes" id="UP000095332">
    <property type="component" value="Unassembled WGS sequence"/>
</dbReference>
<dbReference type="EMBL" id="CZBM01000001">
    <property type="protein sequence ID" value="CUP52248.1"/>
    <property type="molecule type" value="Genomic_DNA"/>
</dbReference>
<dbReference type="RefSeq" id="WP_057327627.1">
    <property type="nucleotide sequence ID" value="NZ_CZBM01000001.1"/>
</dbReference>
<name>A0A174P065_PARDI</name>
<evidence type="ECO:0000313" key="2">
    <source>
        <dbReference type="Proteomes" id="UP000095332"/>
    </source>
</evidence>
<evidence type="ECO:0000313" key="1">
    <source>
        <dbReference type="EMBL" id="CUP52248.1"/>
    </source>
</evidence>
<organism evidence="1 2">
    <name type="scientific">Parabacteroides distasonis</name>
    <dbReference type="NCBI Taxonomy" id="823"/>
    <lineage>
        <taxon>Bacteria</taxon>
        <taxon>Pseudomonadati</taxon>
        <taxon>Bacteroidota</taxon>
        <taxon>Bacteroidia</taxon>
        <taxon>Bacteroidales</taxon>
        <taxon>Tannerellaceae</taxon>
        <taxon>Parabacteroides</taxon>
    </lineage>
</organism>
<protein>
    <submittedName>
        <fullName evidence="1">Uncharacterized protein</fullName>
    </submittedName>
</protein>
<sequence>MGKTETKVIHVHLIFEKKDFYFGSISAIFKTLDEERIGIKKSTLLHAGLSDGTSLPTRKAIIKQSHLIRGGS</sequence>
<proteinExistence type="predicted"/>